<protein>
    <submittedName>
        <fullName evidence="1">Uncharacterized protein</fullName>
    </submittedName>
</protein>
<dbReference type="PROSITE" id="PS50181">
    <property type="entry name" value="FBOX"/>
    <property type="match status" value="1"/>
</dbReference>
<dbReference type="EMBL" id="WIPF01000164">
    <property type="protein sequence ID" value="KAF3202689.1"/>
    <property type="molecule type" value="Genomic_DNA"/>
</dbReference>
<dbReference type="InterPro" id="IPR001810">
    <property type="entry name" value="F-box_dom"/>
</dbReference>
<reference evidence="1 2" key="1">
    <citation type="submission" date="2019-06" db="EMBL/GenBank/DDBJ databases">
        <authorList>
            <person name="Palmer J.M."/>
        </authorList>
    </citation>
    <scope>NUCLEOTIDE SEQUENCE [LARGE SCALE GENOMIC DNA]</scope>
    <source>
        <strain evidence="1 2">TWF191</strain>
    </source>
</reference>
<sequence length="471" mass="55004">MAPITSMPTELLYIIAKKLRSRDICSLRQTCHSLNAKLREFHYDTLYHTQRIFMVPVFIENFIKLTEDRDAEHTNRTRELIICLQIPYIPFVPSEYTPNAGISSIPSTGLQHAQDVNSMCSSRQQFEYLKTLFSIFQNVRTVTFENTPKKAATDREMGLLYPKLRMEDFLPLESVRKPNMVWIFLADEARDADNWVWSDTLEAIASAEQSNITTVGFGNRYGEKGIHISQFDRMPPSHMVLLKPGFTKLRRLELYVNFDDCNDDPCRGFGRWLENIGHQVEELYLSGTGNVYWVKEHRKLFLPTSIGLPKLTKLDMDLLTLDVDNLQSFLLHSPGLKILRISGCWFQGTPTRSVSTFKLLKFAYEKLRNLREFGLQLLCMYDDNMDVGIFIYKKFELQSFFLKVYGYWNLEETCTARLTRSKDDRVAVIDDIAAEIRRHPDMVDDERARVFWDSVLERDFQPEDSDEYDDY</sequence>
<dbReference type="InterPro" id="IPR032675">
    <property type="entry name" value="LRR_dom_sf"/>
</dbReference>
<comment type="caution">
    <text evidence="1">The sequence shown here is derived from an EMBL/GenBank/DDBJ whole genome shotgun (WGS) entry which is preliminary data.</text>
</comment>
<gene>
    <name evidence="1" type="ORF">TWF191_002900</name>
</gene>
<name>A0A6G1MJK2_ORBOL</name>
<dbReference type="SUPFAM" id="SSF52047">
    <property type="entry name" value="RNI-like"/>
    <property type="match status" value="1"/>
</dbReference>
<evidence type="ECO:0000313" key="2">
    <source>
        <dbReference type="Proteomes" id="UP000483672"/>
    </source>
</evidence>
<dbReference type="CDD" id="cd09917">
    <property type="entry name" value="F-box_SF"/>
    <property type="match status" value="1"/>
</dbReference>
<dbReference type="Gene3D" id="3.80.10.10">
    <property type="entry name" value="Ribonuclease Inhibitor"/>
    <property type="match status" value="1"/>
</dbReference>
<proteinExistence type="predicted"/>
<dbReference type="AlphaFoldDB" id="A0A6G1MJK2"/>
<dbReference type="Proteomes" id="UP000483672">
    <property type="component" value="Unassembled WGS sequence"/>
</dbReference>
<dbReference type="SUPFAM" id="SSF81383">
    <property type="entry name" value="F-box domain"/>
    <property type="match status" value="1"/>
</dbReference>
<organism evidence="1 2">
    <name type="scientific">Orbilia oligospora</name>
    <name type="common">Nematode-trapping fungus</name>
    <name type="synonym">Arthrobotrys oligospora</name>
    <dbReference type="NCBI Taxonomy" id="2813651"/>
    <lineage>
        <taxon>Eukaryota</taxon>
        <taxon>Fungi</taxon>
        <taxon>Dikarya</taxon>
        <taxon>Ascomycota</taxon>
        <taxon>Pezizomycotina</taxon>
        <taxon>Orbiliomycetes</taxon>
        <taxon>Orbiliales</taxon>
        <taxon>Orbiliaceae</taxon>
        <taxon>Orbilia</taxon>
    </lineage>
</organism>
<dbReference type="InterPro" id="IPR036047">
    <property type="entry name" value="F-box-like_dom_sf"/>
</dbReference>
<evidence type="ECO:0000313" key="1">
    <source>
        <dbReference type="EMBL" id="KAF3202689.1"/>
    </source>
</evidence>
<accession>A0A6G1MJK2</accession>